<name>A0ABP8P5K3_9NOCA</name>
<comment type="caution">
    <text evidence="2">The sequence shown here is derived from an EMBL/GenBank/DDBJ whole genome shotgun (WGS) entry which is preliminary data.</text>
</comment>
<feature type="transmembrane region" description="Helical" evidence="1">
    <location>
        <begin position="80"/>
        <end position="100"/>
    </location>
</feature>
<dbReference type="Proteomes" id="UP001501183">
    <property type="component" value="Unassembled WGS sequence"/>
</dbReference>
<protein>
    <recommendedName>
        <fullName evidence="4">Signal transduction histidine kinase</fullName>
    </recommendedName>
</protein>
<feature type="transmembrane region" description="Helical" evidence="1">
    <location>
        <begin position="24"/>
        <end position="43"/>
    </location>
</feature>
<evidence type="ECO:0000256" key="1">
    <source>
        <dbReference type="SAM" id="Phobius"/>
    </source>
</evidence>
<proteinExistence type="predicted"/>
<feature type="transmembrane region" description="Helical" evidence="1">
    <location>
        <begin position="153"/>
        <end position="174"/>
    </location>
</feature>
<evidence type="ECO:0008006" key="4">
    <source>
        <dbReference type="Google" id="ProtNLM"/>
    </source>
</evidence>
<feature type="transmembrane region" description="Helical" evidence="1">
    <location>
        <begin position="49"/>
        <end position="68"/>
    </location>
</feature>
<sequence length="349" mass="36937">MTQAVRTIGDDYDARTLIGMRSPAANAIVVFYSATFLLLAVVSRDGVSSFWPIAVAVAAVSVGAVAIVRAPGDPLPMRPTWALTALGPVAVALVLGVLPIPVSSPLQTWPLGAVTAIYAFLCVRGRPGFAWLGMLSTITTCVVWATLTGQGPAHGLVMSVINLAPLLMATFFAYTIRPSARAIFTLREQTTRRAAAEAADSAILEERDRQLRRLDEQARPLLARIAAGDALSADERLACRLLEAHLRDSVRAPALTDPAVVAAARSARGRGVEVILLDDHAMDHATAEARRRFLDSVAEELFAAEAGAVTVRILPPGRDATATILCSTADSVRRVEFGSDGRPVGPSCI</sequence>
<evidence type="ECO:0000313" key="3">
    <source>
        <dbReference type="Proteomes" id="UP001501183"/>
    </source>
</evidence>
<reference evidence="3" key="1">
    <citation type="journal article" date="2019" name="Int. J. Syst. Evol. Microbiol.">
        <title>The Global Catalogue of Microorganisms (GCM) 10K type strain sequencing project: providing services to taxonomists for standard genome sequencing and annotation.</title>
        <authorList>
            <consortium name="The Broad Institute Genomics Platform"/>
            <consortium name="The Broad Institute Genome Sequencing Center for Infectious Disease"/>
            <person name="Wu L."/>
            <person name="Ma J."/>
        </authorList>
    </citation>
    <scope>NUCLEOTIDE SEQUENCE [LARGE SCALE GENOMIC DNA]</scope>
    <source>
        <strain evidence="3">JCM 32206</strain>
    </source>
</reference>
<keyword evidence="3" id="KW-1185">Reference proteome</keyword>
<feature type="transmembrane region" description="Helical" evidence="1">
    <location>
        <begin position="106"/>
        <end position="123"/>
    </location>
</feature>
<evidence type="ECO:0000313" key="2">
    <source>
        <dbReference type="EMBL" id="GAA4482262.1"/>
    </source>
</evidence>
<accession>A0ABP8P5K3</accession>
<dbReference type="RefSeq" id="WP_345346838.1">
    <property type="nucleotide sequence ID" value="NZ_BAABFB010000050.1"/>
</dbReference>
<dbReference type="EMBL" id="BAABFB010000050">
    <property type="protein sequence ID" value="GAA4482262.1"/>
    <property type="molecule type" value="Genomic_DNA"/>
</dbReference>
<keyword evidence="1" id="KW-1133">Transmembrane helix</keyword>
<gene>
    <name evidence="2" type="ORF">GCM10023094_31870</name>
</gene>
<feature type="transmembrane region" description="Helical" evidence="1">
    <location>
        <begin position="130"/>
        <end position="147"/>
    </location>
</feature>
<keyword evidence="1" id="KW-0472">Membrane</keyword>
<keyword evidence="1" id="KW-0812">Transmembrane</keyword>
<organism evidence="2 3">
    <name type="scientific">Rhodococcus olei</name>
    <dbReference type="NCBI Taxonomy" id="2161675"/>
    <lineage>
        <taxon>Bacteria</taxon>
        <taxon>Bacillati</taxon>
        <taxon>Actinomycetota</taxon>
        <taxon>Actinomycetes</taxon>
        <taxon>Mycobacteriales</taxon>
        <taxon>Nocardiaceae</taxon>
        <taxon>Rhodococcus</taxon>
    </lineage>
</organism>